<evidence type="ECO:0000256" key="2">
    <source>
        <dbReference type="SAM" id="SignalP"/>
    </source>
</evidence>
<dbReference type="EMBL" id="FOFB01000043">
    <property type="protein sequence ID" value="SER43811.1"/>
    <property type="molecule type" value="Genomic_DNA"/>
</dbReference>
<dbReference type="PANTHER" id="PTHR43031">
    <property type="entry name" value="FAD-DEPENDENT OXIDOREDUCTASE"/>
    <property type="match status" value="1"/>
</dbReference>
<keyword evidence="4" id="KW-0808">Transferase</keyword>
<feature type="compositionally biased region" description="Basic and acidic residues" evidence="1">
    <location>
        <begin position="131"/>
        <end position="142"/>
    </location>
</feature>
<feature type="signal peptide" evidence="2">
    <location>
        <begin position="1"/>
        <end position="22"/>
    </location>
</feature>
<dbReference type="Gene3D" id="3.40.250.10">
    <property type="entry name" value="Rhodanese-like domain"/>
    <property type="match status" value="1"/>
</dbReference>
<feature type="region of interest" description="Disordered" evidence="1">
    <location>
        <begin position="131"/>
        <end position="191"/>
    </location>
</feature>
<evidence type="ECO:0000259" key="3">
    <source>
        <dbReference type="PROSITE" id="PS50206"/>
    </source>
</evidence>
<dbReference type="CDD" id="cd00158">
    <property type="entry name" value="RHOD"/>
    <property type="match status" value="1"/>
</dbReference>
<organism evidence="4 5">
    <name type="scientific">Neolewinella agarilytica</name>
    <dbReference type="NCBI Taxonomy" id="478744"/>
    <lineage>
        <taxon>Bacteria</taxon>
        <taxon>Pseudomonadati</taxon>
        <taxon>Bacteroidota</taxon>
        <taxon>Saprospiria</taxon>
        <taxon>Saprospirales</taxon>
        <taxon>Lewinellaceae</taxon>
        <taxon>Neolewinella</taxon>
    </lineage>
</organism>
<feature type="domain" description="Rhodanese" evidence="3">
    <location>
        <begin position="39"/>
        <end position="129"/>
    </location>
</feature>
<dbReference type="FunCoup" id="A0A1H9P6V5">
    <property type="interactions" value="30"/>
</dbReference>
<dbReference type="STRING" id="478744.SAMN05444359_14315"/>
<dbReference type="InterPro" id="IPR001763">
    <property type="entry name" value="Rhodanese-like_dom"/>
</dbReference>
<protein>
    <submittedName>
        <fullName evidence="4">Rhodanese-related sulfurtransferase</fullName>
    </submittedName>
</protein>
<gene>
    <name evidence="4" type="ORF">SAMN05444359_14315</name>
</gene>
<dbReference type="InterPro" id="IPR050229">
    <property type="entry name" value="GlpE_sulfurtransferase"/>
</dbReference>
<keyword evidence="2" id="KW-0732">Signal</keyword>
<dbReference type="InterPro" id="IPR036873">
    <property type="entry name" value="Rhodanese-like_dom_sf"/>
</dbReference>
<dbReference type="AlphaFoldDB" id="A0A1H9P6V5"/>
<keyword evidence="5" id="KW-1185">Reference proteome</keyword>
<proteinExistence type="predicted"/>
<dbReference type="Pfam" id="PF00581">
    <property type="entry name" value="Rhodanese"/>
    <property type="match status" value="1"/>
</dbReference>
<dbReference type="PANTHER" id="PTHR43031:SF1">
    <property type="entry name" value="PYRIDINE NUCLEOTIDE-DISULPHIDE OXIDOREDUCTASE"/>
    <property type="match status" value="1"/>
</dbReference>
<sequence length="191" mass="20270">MKAINFLFLLLGIMLLPTQAYSQQNGLTEIEPEAVAAALEAGTLFLDVRETNEVEALAYDLPGVINLPLSELPERLGELPRDRAILLACRSGRRSAKAASLLAENDFTQLFNLTDGIVGWQATGLPVKKMDRSTMPEREKAKQCCSAEGGSKKEGGSKSCCAGKAKTETSGASCGSKEQVKGKSCCAGGSR</sequence>
<dbReference type="Proteomes" id="UP000199021">
    <property type="component" value="Unassembled WGS sequence"/>
</dbReference>
<dbReference type="PROSITE" id="PS50206">
    <property type="entry name" value="RHODANESE_3"/>
    <property type="match status" value="1"/>
</dbReference>
<dbReference type="SUPFAM" id="SSF52821">
    <property type="entry name" value="Rhodanese/Cell cycle control phosphatase"/>
    <property type="match status" value="1"/>
</dbReference>
<dbReference type="GO" id="GO:0016740">
    <property type="term" value="F:transferase activity"/>
    <property type="evidence" value="ECO:0007669"/>
    <property type="project" value="UniProtKB-KW"/>
</dbReference>
<evidence type="ECO:0000313" key="5">
    <source>
        <dbReference type="Proteomes" id="UP000199021"/>
    </source>
</evidence>
<dbReference type="RefSeq" id="WP_175489523.1">
    <property type="nucleotide sequence ID" value="NZ_FOFB01000043.1"/>
</dbReference>
<dbReference type="InParanoid" id="A0A1H9P6V5"/>
<dbReference type="SMART" id="SM00450">
    <property type="entry name" value="RHOD"/>
    <property type="match status" value="1"/>
</dbReference>
<evidence type="ECO:0000256" key="1">
    <source>
        <dbReference type="SAM" id="MobiDB-lite"/>
    </source>
</evidence>
<reference evidence="5" key="1">
    <citation type="submission" date="2016-10" db="EMBL/GenBank/DDBJ databases">
        <authorList>
            <person name="Varghese N."/>
            <person name="Submissions S."/>
        </authorList>
    </citation>
    <scope>NUCLEOTIDE SEQUENCE [LARGE SCALE GENOMIC DNA]</scope>
    <source>
        <strain evidence="5">DSM 24740</strain>
    </source>
</reference>
<feature type="chain" id="PRO_5011657739" evidence="2">
    <location>
        <begin position="23"/>
        <end position="191"/>
    </location>
</feature>
<evidence type="ECO:0000313" key="4">
    <source>
        <dbReference type="EMBL" id="SER43811.1"/>
    </source>
</evidence>
<accession>A0A1H9P6V5</accession>
<name>A0A1H9P6V5_9BACT</name>